<evidence type="ECO:0000313" key="2">
    <source>
        <dbReference type="Proteomes" id="UP000018320"/>
    </source>
</evidence>
<dbReference type="EMBL" id="AHGT01000040">
    <property type="protein sequence ID" value="ESU36752.1"/>
    <property type="molecule type" value="Genomic_DNA"/>
</dbReference>
<dbReference type="InterPro" id="IPR036770">
    <property type="entry name" value="Ankyrin_rpt-contain_sf"/>
</dbReference>
<dbReference type="InterPro" id="IPR002110">
    <property type="entry name" value="Ankyrin_rpt"/>
</dbReference>
<dbReference type="Pfam" id="PF12796">
    <property type="entry name" value="Ank_2"/>
    <property type="match status" value="1"/>
</dbReference>
<gene>
    <name evidence="1" type="ORF">DHA2_152941</name>
</gene>
<name>V6TEF4_GIAIN</name>
<proteinExistence type="predicted"/>
<accession>V6TEF4</accession>
<dbReference type="VEuPathDB" id="GiardiaDB:GL50581_2363"/>
<dbReference type="Gene3D" id="1.25.40.20">
    <property type="entry name" value="Ankyrin repeat-containing domain"/>
    <property type="match status" value="2"/>
</dbReference>
<comment type="caution">
    <text evidence="1">The sequence shown here is derived from an EMBL/GenBank/DDBJ whole genome shotgun (WGS) entry which is preliminary data.</text>
</comment>
<dbReference type="SUPFAM" id="SSF48403">
    <property type="entry name" value="Ankyrin repeat"/>
    <property type="match status" value="2"/>
</dbReference>
<protein>
    <submittedName>
        <fullName evidence="1">Ankyrin repeat protein</fullName>
    </submittedName>
</protein>
<evidence type="ECO:0000313" key="1">
    <source>
        <dbReference type="EMBL" id="ESU36752.1"/>
    </source>
</evidence>
<dbReference type="VEuPathDB" id="GiardiaDB:QR46_2195"/>
<reference evidence="2" key="1">
    <citation type="submission" date="2012-02" db="EMBL/GenBank/DDBJ databases">
        <title>Genome sequencing of Giardia lamblia Genotypes A2 and B isolates (DH and GS) and comparative analysis with the genomes of Genotypes A1 and E (WB and Pig).</title>
        <authorList>
            <person name="Adam R."/>
            <person name="Dahlstrom E."/>
            <person name="Martens C."/>
            <person name="Bruno D."/>
            <person name="Barbian K."/>
            <person name="Porcella S.F."/>
            <person name="Nash T."/>
        </authorList>
    </citation>
    <scope>NUCLEOTIDE SEQUENCE</scope>
    <source>
        <strain evidence="2">DH</strain>
    </source>
</reference>
<feature type="non-terminal residue" evidence="1">
    <location>
        <position position="1"/>
    </location>
</feature>
<dbReference type="VEuPathDB" id="GiardiaDB:DHA2_152941"/>
<dbReference type="PANTHER" id="PTHR24120:SF4">
    <property type="entry name" value="GH07239P"/>
    <property type="match status" value="1"/>
</dbReference>
<sequence>VARHIFVAFAGPLEAYALSAVNGSPRYISHIIRQSTKKQLAGIRALLKTYHLTLTLSHYTLPLCGAASFQKQSVSEGVVQRVLPAVVKVSSCRYLHTLMLTSWIPTGSVRLTDLLLTHSRKKASRPFPVYLILSVLVQLLSLCDYLCSCNSWPDFPWHIFSDCLTPSSIWLTPNGYIKLAPKFSQFISGQRSTPKPRRDSASGLQVLLHKVGMLCLELLAANRKVALKFPTVSEFHATVHYLHSLVVQKITKGLNSSSVQLLYNYVNTSQIDWFFNLLRALSNPFAVHRIDFSAAYDTVRAALQPVFDVQMGVLEVDSKGVTRYMRALEACDLAQARLLLHIEGLRRDQKNMTALHRLAINGFLRVSTACWLDLACVLNLDTLNAIDNDGQYALRYLWLNGTSAVQTLIDISRLSSSATYLTDISASTINRIIHYGTRRCPVIRSPSATVFLPPSKHVYTPLMYAALNGLEQAVIGLVDQYAGTMTKDGTTAGTFAMQRGYRVVANYLANHELVRIQTGLTMLQSLLVIAESEEDPEALAQLANDACRLLHMASFHALFTGDTALIIASRRGLLTKACLLGVDALVNLYTTLLSIEAGMVNAEQNTSLMCVCQSGKTLQNECKALIEAGEAGRCTPAGITALMYASQVGCIEHICLLLPYEGGRCSVAGETALELSAFALNKEAVSLIAEHEGPEYAASVASLLIAACGRGQFSRVDFVKVQHIVTLLLRSVPCSNTK</sequence>
<dbReference type="AlphaFoldDB" id="V6TEF4"/>
<reference evidence="1 2" key="2">
    <citation type="journal article" date="2013" name="Genome Biol. Evol.">
        <title>Genome sequencing of Giardia lamblia genotypes A2 and B isolates (DH and GS) and comparative analysis with the genomes of genotypes A1 and E (WB and Pig).</title>
        <authorList>
            <person name="Adam R.D."/>
            <person name="Dahlstrom E.W."/>
            <person name="Martens C.A."/>
            <person name="Bruno D.P."/>
            <person name="Barbian K.D."/>
            <person name="Ricklefs S.M."/>
            <person name="Hernandez M.M."/>
            <person name="Narla N.P."/>
            <person name="Patel R.B."/>
            <person name="Porcella S.F."/>
            <person name="Nash T.E."/>
        </authorList>
    </citation>
    <scope>NUCLEOTIDE SEQUENCE [LARGE SCALE GENOMIC DNA]</scope>
    <source>
        <strain evidence="1 2">DH</strain>
    </source>
</reference>
<dbReference type="Proteomes" id="UP000018320">
    <property type="component" value="Unassembled WGS sequence"/>
</dbReference>
<organism evidence="1 2">
    <name type="scientific">Giardia intestinalis</name>
    <name type="common">Giardia lamblia</name>
    <dbReference type="NCBI Taxonomy" id="5741"/>
    <lineage>
        <taxon>Eukaryota</taxon>
        <taxon>Metamonada</taxon>
        <taxon>Diplomonadida</taxon>
        <taxon>Hexamitidae</taxon>
        <taxon>Giardiinae</taxon>
        <taxon>Giardia</taxon>
    </lineage>
</organism>
<dbReference type="PANTHER" id="PTHR24120">
    <property type="entry name" value="GH07239P"/>
    <property type="match status" value="1"/>
</dbReference>